<evidence type="ECO:0000259" key="3">
    <source>
        <dbReference type="Pfam" id="PF00850"/>
    </source>
</evidence>
<dbReference type="InterPro" id="IPR023696">
    <property type="entry name" value="Ureohydrolase_dom_sf"/>
</dbReference>
<keyword evidence="2" id="KW-0378">Hydrolase</keyword>
<dbReference type="SUPFAM" id="SSF52768">
    <property type="entry name" value="Arginase/deacetylase"/>
    <property type="match status" value="1"/>
</dbReference>
<dbReference type="OrthoDB" id="9808367at2"/>
<dbReference type="PANTHER" id="PTHR10625:SF19">
    <property type="entry name" value="HISTONE DEACETYLASE 12"/>
    <property type="match status" value="1"/>
</dbReference>
<accession>L0WF33</accession>
<evidence type="ECO:0000313" key="4">
    <source>
        <dbReference type="EMBL" id="EKF74777.1"/>
    </source>
</evidence>
<dbReference type="GO" id="GO:0040029">
    <property type="term" value="P:epigenetic regulation of gene expression"/>
    <property type="evidence" value="ECO:0007669"/>
    <property type="project" value="TreeGrafter"/>
</dbReference>
<dbReference type="GO" id="GO:0004407">
    <property type="term" value="F:histone deacetylase activity"/>
    <property type="evidence" value="ECO:0007669"/>
    <property type="project" value="InterPro"/>
</dbReference>
<dbReference type="InterPro" id="IPR037138">
    <property type="entry name" value="His_deacetylse_dom_sf"/>
</dbReference>
<name>L0WF33_9GAMM</name>
<dbReference type="InterPro" id="IPR023801">
    <property type="entry name" value="His_deacetylse_dom"/>
</dbReference>
<keyword evidence="5" id="KW-1185">Reference proteome</keyword>
<evidence type="ECO:0000256" key="1">
    <source>
        <dbReference type="ARBA" id="ARBA00005947"/>
    </source>
</evidence>
<feature type="domain" description="Histone deacetylase" evidence="3">
    <location>
        <begin position="19"/>
        <end position="287"/>
    </location>
</feature>
<dbReference type="InterPro" id="IPR000286">
    <property type="entry name" value="HDACs"/>
</dbReference>
<organism evidence="4 5">
    <name type="scientific">Alcanivorax hongdengensis A-11-3</name>
    <dbReference type="NCBI Taxonomy" id="1177179"/>
    <lineage>
        <taxon>Bacteria</taxon>
        <taxon>Pseudomonadati</taxon>
        <taxon>Pseudomonadota</taxon>
        <taxon>Gammaproteobacteria</taxon>
        <taxon>Oceanospirillales</taxon>
        <taxon>Alcanivoracaceae</taxon>
        <taxon>Alcanivorax</taxon>
    </lineage>
</organism>
<protein>
    <submittedName>
        <fullName evidence="4">Deacetylase</fullName>
    </submittedName>
</protein>
<dbReference type="STRING" id="1177179.A11A3_07133"/>
<dbReference type="Proteomes" id="UP000010164">
    <property type="component" value="Unassembled WGS sequence"/>
</dbReference>
<reference evidence="4 5" key="1">
    <citation type="journal article" date="2012" name="J. Bacteriol.">
        <title>Genome Sequence of the Alkane-Degrading Bacterium Alcanivorax hongdengensis Type Strain A-11-3.</title>
        <authorList>
            <person name="Lai Q."/>
            <person name="Shao Z."/>
        </authorList>
    </citation>
    <scope>NUCLEOTIDE SEQUENCE [LARGE SCALE GENOMIC DNA]</scope>
    <source>
        <strain evidence="4 5">A-11-3</strain>
    </source>
</reference>
<dbReference type="CDD" id="cd09993">
    <property type="entry name" value="HDAC_classIV"/>
    <property type="match status" value="1"/>
</dbReference>
<dbReference type="Gene3D" id="3.40.800.20">
    <property type="entry name" value="Histone deacetylase domain"/>
    <property type="match status" value="1"/>
</dbReference>
<dbReference type="Pfam" id="PF00850">
    <property type="entry name" value="Hist_deacetyl"/>
    <property type="match status" value="1"/>
</dbReference>
<dbReference type="GO" id="GO:0016787">
    <property type="term" value="F:hydrolase activity"/>
    <property type="evidence" value="ECO:0007669"/>
    <property type="project" value="UniProtKB-KW"/>
</dbReference>
<dbReference type="EMBL" id="AMRJ01000008">
    <property type="protein sequence ID" value="EKF74777.1"/>
    <property type="molecule type" value="Genomic_DNA"/>
</dbReference>
<evidence type="ECO:0000313" key="5">
    <source>
        <dbReference type="Proteomes" id="UP000010164"/>
    </source>
</evidence>
<dbReference type="eggNOG" id="COG0123">
    <property type="taxonomic scope" value="Bacteria"/>
</dbReference>
<comment type="similarity">
    <text evidence="1">Belongs to the histone deacetylase family.</text>
</comment>
<dbReference type="AlphaFoldDB" id="L0WF33"/>
<gene>
    <name evidence="4" type="ORF">A11A3_07133</name>
</gene>
<proteinExistence type="inferred from homology"/>
<dbReference type="PANTHER" id="PTHR10625">
    <property type="entry name" value="HISTONE DEACETYLASE HDAC1-RELATED"/>
    <property type="match status" value="1"/>
</dbReference>
<evidence type="ECO:0000256" key="2">
    <source>
        <dbReference type="ARBA" id="ARBA00022801"/>
    </source>
</evidence>
<sequence>MLPLVYHPEYSFPFPGAHRFPMEKFGRLHGYLRGQGIATADNTFRPGRARPALLGRVHCPDYVSAVLENRLDDRARRRMGLPWSEALVKRTCIAPMGTLLTAQLALKQGLACHLAGGTHHAYRDFGSGFCLFNDLAFAARLLLDSAAVDRLLIFDCDVHQGDGTAAMLADEPRAFTCSIHCEKNFPVRKQNSDLDVGLPPGMTDGDYLATVFETLDGLLDRVEPQLVLYDAGVDIYAGDPLGRLQISEAGIAERDGGVLQRCRQRGVPVATVIGGGYDDDREALARRHALVVEQAARLQQTQPDTEFPCPKPC</sequence>
<comment type="caution">
    <text evidence="4">The sequence shown here is derived from an EMBL/GenBank/DDBJ whole genome shotgun (WGS) entry which is preliminary data.</text>
</comment>
<dbReference type="InterPro" id="IPR044150">
    <property type="entry name" value="HDAC_classIV"/>
</dbReference>
<dbReference type="PATRIC" id="fig|1177179.3.peg.1433"/>
<dbReference type="PRINTS" id="PR01270">
    <property type="entry name" value="HDASUPER"/>
</dbReference>